<reference evidence="2 3" key="1">
    <citation type="journal article" date="2018" name="Front. Plant Sci.">
        <title>Red Clover (Trifolium pratense) and Zigzag Clover (T. medium) - A Picture of Genomic Similarities and Differences.</title>
        <authorList>
            <person name="Dluhosova J."/>
            <person name="Istvanek J."/>
            <person name="Nedelnik J."/>
            <person name="Repkova J."/>
        </authorList>
    </citation>
    <scope>NUCLEOTIDE SEQUENCE [LARGE SCALE GENOMIC DNA]</scope>
    <source>
        <strain evidence="3">cv. 10/8</strain>
        <tissue evidence="2">Leaf</tissue>
    </source>
</reference>
<name>A0A392U1U7_9FABA</name>
<dbReference type="AlphaFoldDB" id="A0A392U1U7"/>
<feature type="region of interest" description="Disordered" evidence="1">
    <location>
        <begin position="18"/>
        <end position="37"/>
    </location>
</feature>
<accession>A0A392U1U7</accession>
<organism evidence="2 3">
    <name type="scientific">Trifolium medium</name>
    <dbReference type="NCBI Taxonomy" id="97028"/>
    <lineage>
        <taxon>Eukaryota</taxon>
        <taxon>Viridiplantae</taxon>
        <taxon>Streptophyta</taxon>
        <taxon>Embryophyta</taxon>
        <taxon>Tracheophyta</taxon>
        <taxon>Spermatophyta</taxon>
        <taxon>Magnoliopsida</taxon>
        <taxon>eudicotyledons</taxon>
        <taxon>Gunneridae</taxon>
        <taxon>Pentapetalae</taxon>
        <taxon>rosids</taxon>
        <taxon>fabids</taxon>
        <taxon>Fabales</taxon>
        <taxon>Fabaceae</taxon>
        <taxon>Papilionoideae</taxon>
        <taxon>50 kb inversion clade</taxon>
        <taxon>NPAAA clade</taxon>
        <taxon>Hologalegina</taxon>
        <taxon>IRL clade</taxon>
        <taxon>Trifolieae</taxon>
        <taxon>Trifolium</taxon>
    </lineage>
</organism>
<feature type="compositionally biased region" description="Basic and acidic residues" evidence="1">
    <location>
        <begin position="18"/>
        <end position="36"/>
    </location>
</feature>
<comment type="caution">
    <text evidence="2">The sequence shown here is derived from an EMBL/GenBank/DDBJ whole genome shotgun (WGS) entry which is preliminary data.</text>
</comment>
<dbReference type="EMBL" id="LXQA010716187">
    <property type="protein sequence ID" value="MCI67401.1"/>
    <property type="molecule type" value="Genomic_DNA"/>
</dbReference>
<keyword evidence="3" id="KW-1185">Reference proteome</keyword>
<evidence type="ECO:0000313" key="3">
    <source>
        <dbReference type="Proteomes" id="UP000265520"/>
    </source>
</evidence>
<proteinExistence type="predicted"/>
<protein>
    <submittedName>
        <fullName evidence="2">Uncharacterized protein</fullName>
    </submittedName>
</protein>
<feature type="non-terminal residue" evidence="2">
    <location>
        <position position="70"/>
    </location>
</feature>
<evidence type="ECO:0000256" key="1">
    <source>
        <dbReference type="SAM" id="MobiDB-lite"/>
    </source>
</evidence>
<evidence type="ECO:0000313" key="2">
    <source>
        <dbReference type="EMBL" id="MCI67401.1"/>
    </source>
</evidence>
<sequence>MLVEKLADDFARNEGELNENLEKLTGEERAVDRDSQGDSYVAHSLLREDVVPEHYISDTETVVSPKPVEK</sequence>
<dbReference type="Proteomes" id="UP000265520">
    <property type="component" value="Unassembled WGS sequence"/>
</dbReference>